<dbReference type="OrthoDB" id="54330at2759"/>
<feature type="region of interest" description="Disordered" evidence="1">
    <location>
        <begin position="63"/>
        <end position="101"/>
    </location>
</feature>
<protein>
    <recommendedName>
        <fullName evidence="5">Transmembrane protein</fullName>
    </recommendedName>
</protein>
<dbReference type="Proteomes" id="UP000693970">
    <property type="component" value="Unassembled WGS sequence"/>
</dbReference>
<evidence type="ECO:0000313" key="4">
    <source>
        <dbReference type="Proteomes" id="UP000693970"/>
    </source>
</evidence>
<organism evidence="3 4">
    <name type="scientific">Nitzschia inconspicua</name>
    <dbReference type="NCBI Taxonomy" id="303405"/>
    <lineage>
        <taxon>Eukaryota</taxon>
        <taxon>Sar</taxon>
        <taxon>Stramenopiles</taxon>
        <taxon>Ochrophyta</taxon>
        <taxon>Bacillariophyta</taxon>
        <taxon>Bacillariophyceae</taxon>
        <taxon>Bacillariophycidae</taxon>
        <taxon>Bacillariales</taxon>
        <taxon>Bacillariaceae</taxon>
        <taxon>Nitzschia</taxon>
    </lineage>
</organism>
<name>A0A9K3KQN9_9STRA</name>
<evidence type="ECO:0008006" key="5">
    <source>
        <dbReference type="Google" id="ProtNLM"/>
    </source>
</evidence>
<comment type="caution">
    <text evidence="3">The sequence shown here is derived from an EMBL/GenBank/DDBJ whole genome shotgun (WGS) entry which is preliminary data.</text>
</comment>
<gene>
    <name evidence="3" type="ORF">IV203_016174</name>
</gene>
<dbReference type="AlphaFoldDB" id="A0A9K3KQN9"/>
<reference evidence="3" key="1">
    <citation type="journal article" date="2021" name="Sci. Rep.">
        <title>Diploid genomic architecture of Nitzschia inconspicua, an elite biomass production diatom.</title>
        <authorList>
            <person name="Oliver A."/>
            <person name="Podell S."/>
            <person name="Pinowska A."/>
            <person name="Traller J.C."/>
            <person name="Smith S.R."/>
            <person name="McClure R."/>
            <person name="Beliaev A."/>
            <person name="Bohutskyi P."/>
            <person name="Hill E.A."/>
            <person name="Rabines A."/>
            <person name="Zheng H."/>
            <person name="Allen L.Z."/>
            <person name="Kuo A."/>
            <person name="Grigoriev I.V."/>
            <person name="Allen A.E."/>
            <person name="Hazlebeck D."/>
            <person name="Allen E.E."/>
        </authorList>
    </citation>
    <scope>NUCLEOTIDE SEQUENCE</scope>
    <source>
        <strain evidence="3">Hildebrandi</strain>
    </source>
</reference>
<keyword evidence="4" id="KW-1185">Reference proteome</keyword>
<evidence type="ECO:0000256" key="1">
    <source>
        <dbReference type="SAM" id="MobiDB-lite"/>
    </source>
</evidence>
<dbReference type="EMBL" id="JAGRRH010000020">
    <property type="protein sequence ID" value="KAG7347469.1"/>
    <property type="molecule type" value="Genomic_DNA"/>
</dbReference>
<feature type="compositionally biased region" description="Low complexity" evidence="1">
    <location>
        <begin position="86"/>
        <end position="101"/>
    </location>
</feature>
<feature type="transmembrane region" description="Helical" evidence="2">
    <location>
        <begin position="20"/>
        <end position="38"/>
    </location>
</feature>
<keyword evidence="2" id="KW-1133">Transmembrane helix</keyword>
<sequence>MAPYRRRYHYSTHDGSLHFGILNVMIALAVVICLWNVWTVTPANGESNASTSRAAIQDYTSISTASTSSSSPKQQQSLEQHEQHQELMMQQQPSLKTATTTPTEPLLKTLLLTGDPSKEKIQNGIQLYPVHTSSNGQKFILLAPERTHLESGTITTEEANVASEFRDGSKSPTAHSTEIKKQVRSKRRGLSAPLFVDVVTYEPLLSSSGSSSTYAHHHYRPNWYSWMYGIAISGSVLAGGLFAKLALKRMDMWEQLSKEDSLAFDVAYTSPYHDEVESYGSFATSDWSGDYLDRFDI</sequence>
<evidence type="ECO:0000256" key="2">
    <source>
        <dbReference type="SAM" id="Phobius"/>
    </source>
</evidence>
<accession>A0A9K3KQN9</accession>
<keyword evidence="2" id="KW-0812">Transmembrane</keyword>
<reference evidence="3" key="2">
    <citation type="submission" date="2021-04" db="EMBL/GenBank/DDBJ databases">
        <authorList>
            <person name="Podell S."/>
        </authorList>
    </citation>
    <scope>NUCLEOTIDE SEQUENCE</scope>
    <source>
        <strain evidence="3">Hildebrandi</strain>
    </source>
</reference>
<evidence type="ECO:0000313" key="3">
    <source>
        <dbReference type="EMBL" id="KAG7347469.1"/>
    </source>
</evidence>
<feature type="transmembrane region" description="Helical" evidence="2">
    <location>
        <begin position="223"/>
        <end position="247"/>
    </location>
</feature>
<proteinExistence type="predicted"/>
<keyword evidence="2" id="KW-0472">Membrane</keyword>
<feature type="compositionally biased region" description="Low complexity" evidence="1">
    <location>
        <begin position="63"/>
        <end position="78"/>
    </location>
</feature>